<gene>
    <name evidence="4" type="ORF">DDB_G0290351</name>
</gene>
<dbReference type="FunCoup" id="Q54GB0">
    <property type="interactions" value="131"/>
</dbReference>
<keyword evidence="2" id="KW-0812">Transmembrane</keyword>
<feature type="region of interest" description="Disordered" evidence="1">
    <location>
        <begin position="716"/>
        <end position="776"/>
    </location>
</feature>
<protein>
    <submittedName>
        <fullName evidence="4">Uncharacterized protein</fullName>
    </submittedName>
</protein>
<keyword evidence="2" id="KW-1133">Transmembrane helix</keyword>
<proteinExistence type="predicted"/>
<organism evidence="4 5">
    <name type="scientific">Dictyostelium discoideum</name>
    <name type="common">Social amoeba</name>
    <dbReference type="NCBI Taxonomy" id="44689"/>
    <lineage>
        <taxon>Eukaryota</taxon>
        <taxon>Amoebozoa</taxon>
        <taxon>Evosea</taxon>
        <taxon>Eumycetozoa</taxon>
        <taxon>Dictyostelia</taxon>
        <taxon>Dictyosteliales</taxon>
        <taxon>Dictyosteliaceae</taxon>
        <taxon>Dictyostelium</taxon>
    </lineage>
</organism>
<dbReference type="OMA" id="CIDECTI"/>
<dbReference type="dictyBase" id="DDB_G0290351"/>
<feature type="signal peptide" evidence="3">
    <location>
        <begin position="1"/>
        <end position="20"/>
    </location>
</feature>
<keyword evidence="3" id="KW-0732">Signal</keyword>
<dbReference type="HOGENOM" id="CLU_360739_0_0_1"/>
<evidence type="ECO:0000256" key="3">
    <source>
        <dbReference type="SAM" id="SignalP"/>
    </source>
</evidence>
<dbReference type="PANTHER" id="PTHR14312:SF1">
    <property type="entry name" value="BASIC-LEUCINE ZIPPER TRANSCRIPTION FACTOR A"/>
    <property type="match status" value="1"/>
</dbReference>
<dbReference type="VEuPathDB" id="AmoebaDB:DDB_G0290351"/>
<dbReference type="InParanoid" id="Q54GB0"/>
<dbReference type="KEGG" id="ddi:DDB_G0290351"/>
<evidence type="ECO:0000256" key="1">
    <source>
        <dbReference type="SAM" id="MobiDB-lite"/>
    </source>
</evidence>
<reference evidence="4 5" key="1">
    <citation type="journal article" date="2005" name="Nature">
        <title>The genome of the social amoeba Dictyostelium discoideum.</title>
        <authorList>
            <consortium name="The Dictyostelium discoideum Sequencing Consortium"/>
            <person name="Eichinger L."/>
            <person name="Pachebat J.A."/>
            <person name="Glockner G."/>
            <person name="Rajandream M.A."/>
            <person name="Sucgang R."/>
            <person name="Berriman M."/>
            <person name="Song J."/>
            <person name="Olsen R."/>
            <person name="Szafranski K."/>
            <person name="Xu Q."/>
            <person name="Tunggal B."/>
            <person name="Kummerfeld S."/>
            <person name="Madera M."/>
            <person name="Konfortov B.A."/>
            <person name="Rivero F."/>
            <person name="Bankier A.T."/>
            <person name="Lehmann R."/>
            <person name="Hamlin N."/>
            <person name="Davies R."/>
            <person name="Gaudet P."/>
            <person name="Fey P."/>
            <person name="Pilcher K."/>
            <person name="Chen G."/>
            <person name="Saunders D."/>
            <person name="Sodergren E."/>
            <person name="Davis P."/>
            <person name="Kerhornou A."/>
            <person name="Nie X."/>
            <person name="Hall N."/>
            <person name="Anjard C."/>
            <person name="Hemphill L."/>
            <person name="Bason N."/>
            <person name="Farbrother P."/>
            <person name="Desany B."/>
            <person name="Just E."/>
            <person name="Morio T."/>
            <person name="Rost R."/>
            <person name="Churcher C."/>
            <person name="Cooper J."/>
            <person name="Haydock S."/>
            <person name="van Driessche N."/>
            <person name="Cronin A."/>
            <person name="Goodhead I."/>
            <person name="Muzny D."/>
            <person name="Mourier T."/>
            <person name="Pain A."/>
            <person name="Lu M."/>
            <person name="Harper D."/>
            <person name="Lindsay R."/>
            <person name="Hauser H."/>
            <person name="James K."/>
            <person name="Quiles M."/>
            <person name="Madan Babu M."/>
            <person name="Saito T."/>
            <person name="Buchrieser C."/>
            <person name="Wardroper A."/>
            <person name="Felder M."/>
            <person name="Thangavelu M."/>
            <person name="Johnson D."/>
            <person name="Knights A."/>
            <person name="Loulseged H."/>
            <person name="Mungall K."/>
            <person name="Oliver K."/>
            <person name="Price C."/>
            <person name="Quail M.A."/>
            <person name="Urushihara H."/>
            <person name="Hernandez J."/>
            <person name="Rabbinowitsch E."/>
            <person name="Steffen D."/>
            <person name="Sanders M."/>
            <person name="Ma J."/>
            <person name="Kohara Y."/>
            <person name="Sharp S."/>
            <person name="Simmonds M."/>
            <person name="Spiegler S."/>
            <person name="Tivey A."/>
            <person name="Sugano S."/>
            <person name="White B."/>
            <person name="Walker D."/>
            <person name="Woodward J."/>
            <person name="Winckler T."/>
            <person name="Tanaka Y."/>
            <person name="Shaulsky G."/>
            <person name="Schleicher M."/>
            <person name="Weinstock G."/>
            <person name="Rosenthal A."/>
            <person name="Cox E.C."/>
            <person name="Chisholm R.L."/>
            <person name="Gibbs R."/>
            <person name="Loomis W.F."/>
            <person name="Platzer M."/>
            <person name="Kay R.R."/>
            <person name="Williams J."/>
            <person name="Dear P.H."/>
            <person name="Noegel A.A."/>
            <person name="Barrell B."/>
            <person name="Kuspa A."/>
        </authorList>
    </citation>
    <scope>NUCLEOTIDE SEQUENCE [LARGE SCALE GENOMIC DNA]</scope>
    <source>
        <strain evidence="4 5">AX4</strain>
    </source>
</reference>
<name>Q54GB0_DICDI</name>
<dbReference type="PANTHER" id="PTHR14312">
    <property type="entry name" value="CREB/ATF BZIP TRANSCRIPTION FACTOR"/>
    <property type="match status" value="1"/>
</dbReference>
<dbReference type="GeneID" id="8627577"/>
<sequence length="776" mass="89169">MNLIFKYYLLFLICIYKVSSDFSPLTIKRLNAFIDLEYQDYFQINSVISFNQTIFQSNQINYITSLDNSDLIINDNKFNSWKLNKESNELKIINLEIENQYDIDLPLEFIGNFENVYITNNTGFSSSCFIYAGVEIPYTLDYSNNDTSTYKIFQFKTTPLSLKLKFKPSSLFPSSSSSSSSSPSSSSPSSITIKDTSNLETLNSLLDNNYIVFEIDKNQKLLSKFFLPKIHIGEGLNKIGITRKSVKDYLLTTCNNTYEPITTVGNSNNVYDQFYLFRNNTINNILSTGCDINSMDIYSPDSSIILSCDIMNTKFTNITSNISMLFKLSSFPIINSTAIPILSGGIVPLSTNYDKSFSTLYIDILNKGNDNALFKIILQYCRNDGKFNFNISDDQLIIDRNEKSMIVNNDNYPTRLTFSLKSRSSSISTLGFCKFSIYQNDQYYSDFITNFSTSILEFTPNPNNIAGREVRINNNYNNLENKIVSTTTNCLAPKILKTINGVEYCVNECTIDQLFNSDTLECTPTKCYIKYISNVPQKIYYNSNNGLCESTPSCPNGYIYESNTCVAPKPIINDSNSNSNSFSDSSSSFVFPSFSDGSYFNELPDAPSGPSTALIIIIFVVASVLLFIVLFFIIRKCCSRKSKERVKKDKIKEYYSNRPIKQLDQQPQQQQQQQQFQQFQQLQPQPLIQKPQPQQQQHQRQRPIQQQIVQTNQVIQRRPQQNRQLSPQQMQQRRQQQLQQNHGVQRGLPQQYGQLSPQQMQQMQQRRQQHQQQQYL</sequence>
<feature type="chain" id="PRO_5004249992" evidence="3">
    <location>
        <begin position="21"/>
        <end position="776"/>
    </location>
</feature>
<keyword evidence="2" id="KW-0472">Membrane</keyword>
<evidence type="ECO:0000256" key="2">
    <source>
        <dbReference type="SAM" id="Phobius"/>
    </source>
</evidence>
<evidence type="ECO:0000313" key="4">
    <source>
        <dbReference type="EMBL" id="EAL62302.1"/>
    </source>
</evidence>
<comment type="caution">
    <text evidence="4">The sequence shown here is derived from an EMBL/GenBank/DDBJ whole genome shotgun (WGS) entry which is preliminary data.</text>
</comment>
<accession>Q54GB0</accession>
<dbReference type="AlphaFoldDB" id="Q54GB0"/>
<feature type="region of interest" description="Disordered" evidence="1">
    <location>
        <begin position="172"/>
        <end position="192"/>
    </location>
</feature>
<feature type="compositionally biased region" description="Low complexity" evidence="1">
    <location>
        <begin position="172"/>
        <end position="190"/>
    </location>
</feature>
<feature type="transmembrane region" description="Helical" evidence="2">
    <location>
        <begin position="613"/>
        <end position="634"/>
    </location>
</feature>
<dbReference type="PaxDb" id="44689-DDB0215983"/>
<dbReference type="eggNOG" id="ENOG502RSPH">
    <property type="taxonomic scope" value="Eukaryota"/>
</dbReference>
<evidence type="ECO:0000313" key="5">
    <source>
        <dbReference type="Proteomes" id="UP000002195"/>
    </source>
</evidence>
<dbReference type="Proteomes" id="UP000002195">
    <property type="component" value="Unassembled WGS sequence"/>
</dbReference>
<dbReference type="RefSeq" id="XP_635773.1">
    <property type="nucleotide sequence ID" value="XM_630681.1"/>
</dbReference>
<keyword evidence="5" id="KW-1185">Reference proteome</keyword>
<dbReference type="EMBL" id="AAFI02000162">
    <property type="protein sequence ID" value="EAL62302.1"/>
    <property type="molecule type" value="Genomic_DNA"/>
</dbReference>
<dbReference type="SMR" id="Q54GB0"/>